<proteinExistence type="predicted"/>
<dbReference type="STRING" id="692418.SAMN04488029_3245"/>
<evidence type="ECO:0000313" key="3">
    <source>
        <dbReference type="Proteomes" id="UP000192472"/>
    </source>
</evidence>
<keyword evidence="1" id="KW-0812">Transmembrane</keyword>
<keyword evidence="3" id="KW-1185">Reference proteome</keyword>
<dbReference type="Proteomes" id="UP000192472">
    <property type="component" value="Unassembled WGS sequence"/>
</dbReference>
<name>A0A1W2GKC1_REIFA</name>
<sequence>MPEITFEQPIWYVPLCLLLAAGISYLVYTKKAPWNRATNWLLNGLRFLLIFVLLILLLNPLLNQMVNEVERPSFVIAMDNSTSMIQGLDTAVQQKLVADVSELKTKLEAKNYEVFVHTLDGKPADISQISFDQKITNLDRWLRDVQSSYEGKNLGGVYLISDGKYNQGTSPAFFPYNYPVYAIGVGDTLQKQDLVLQNVLYNKIAYQGNKFPVVAELVNHGFAGKETLLEVRGNGKVLASQSVKLNSNEGLTRVELEVDAGESGMQQLDLRLKVMTGESVASNNFRRIFVDVVDGKQKILLVAPTPHPDIKTLAAVIEKNQNYELTTYIPGINELKEDKYDLVISHQAYSRYKLANETVQRQREAGVPCLLIFGSRSNILMASRTEELFTFSQKGAKRDMVFGALNDDFDLFSLREDARENFSSFPPVSVPYGEATVPANAKVLMYQRVGSIQTDKPLLYLMEQNGQKSAYLLADGIWKWRMQEFATTDASDSFDDLFLKMIQYLSTKVDKRKFKFYPESNTYFENQTVKFHAEIYNQIYERVYGEQVQVVVSNADDFIKEYNFTPSSAYSRLEASNFEPGLYNYQAKVTLNGKKETVYGKFSVKELQLEELDQVADFNLLRQLAYNTEGKFYADMQTPSADINNFQLKGIIHSQEDIFPIIHLKWILFILLTLVSIEWFTRKYNGGY</sequence>
<protein>
    <recommendedName>
        <fullName evidence="4">VWA domain-containing protein</fullName>
    </recommendedName>
</protein>
<dbReference type="OrthoDB" id="9763076at2"/>
<gene>
    <name evidence="2" type="ORF">SAMN04488029_3245</name>
</gene>
<accession>A0A1W2GKC1</accession>
<dbReference type="InterPro" id="IPR029062">
    <property type="entry name" value="Class_I_gatase-like"/>
</dbReference>
<dbReference type="EMBL" id="FWYF01000003">
    <property type="protein sequence ID" value="SMD37115.1"/>
    <property type="molecule type" value="Genomic_DNA"/>
</dbReference>
<reference evidence="2 3" key="1">
    <citation type="submission" date="2017-04" db="EMBL/GenBank/DDBJ databases">
        <authorList>
            <person name="Afonso C.L."/>
            <person name="Miller P.J."/>
            <person name="Scott M.A."/>
            <person name="Spackman E."/>
            <person name="Goraichik I."/>
            <person name="Dimitrov K.M."/>
            <person name="Suarez D.L."/>
            <person name="Swayne D.E."/>
        </authorList>
    </citation>
    <scope>NUCLEOTIDE SEQUENCE [LARGE SCALE GENOMIC DNA]</scope>
    <source>
        <strain evidence="2 3">DSM 26133</strain>
    </source>
</reference>
<dbReference type="SUPFAM" id="SSF52317">
    <property type="entry name" value="Class I glutamine amidotransferase-like"/>
    <property type="match status" value="1"/>
</dbReference>
<feature type="transmembrane region" description="Helical" evidence="1">
    <location>
        <begin position="658"/>
        <end position="680"/>
    </location>
</feature>
<keyword evidence="1" id="KW-1133">Transmembrane helix</keyword>
<dbReference type="PANTHER" id="PTHR37947">
    <property type="entry name" value="BLL2462 PROTEIN"/>
    <property type="match status" value="1"/>
</dbReference>
<evidence type="ECO:0008006" key="4">
    <source>
        <dbReference type="Google" id="ProtNLM"/>
    </source>
</evidence>
<evidence type="ECO:0000313" key="2">
    <source>
        <dbReference type="EMBL" id="SMD37115.1"/>
    </source>
</evidence>
<dbReference type="RefSeq" id="WP_084373869.1">
    <property type="nucleotide sequence ID" value="NZ_FWYF01000003.1"/>
</dbReference>
<dbReference type="AlphaFoldDB" id="A0A1W2GKC1"/>
<evidence type="ECO:0000256" key="1">
    <source>
        <dbReference type="SAM" id="Phobius"/>
    </source>
</evidence>
<organism evidence="2 3">
    <name type="scientific">Reichenbachiella faecimaris</name>
    <dbReference type="NCBI Taxonomy" id="692418"/>
    <lineage>
        <taxon>Bacteria</taxon>
        <taxon>Pseudomonadati</taxon>
        <taxon>Bacteroidota</taxon>
        <taxon>Cytophagia</taxon>
        <taxon>Cytophagales</taxon>
        <taxon>Reichenbachiellaceae</taxon>
        <taxon>Reichenbachiella</taxon>
    </lineage>
</organism>
<dbReference type="PANTHER" id="PTHR37947:SF1">
    <property type="entry name" value="BLL2462 PROTEIN"/>
    <property type="match status" value="1"/>
</dbReference>
<feature type="transmembrane region" description="Helical" evidence="1">
    <location>
        <begin position="40"/>
        <end position="62"/>
    </location>
</feature>
<feature type="transmembrane region" description="Helical" evidence="1">
    <location>
        <begin position="12"/>
        <end position="28"/>
    </location>
</feature>
<keyword evidence="1" id="KW-0472">Membrane</keyword>